<dbReference type="Pfam" id="PF06738">
    <property type="entry name" value="ThrE"/>
    <property type="match status" value="1"/>
</dbReference>
<feature type="transmembrane region" description="Helical" evidence="7">
    <location>
        <begin position="197"/>
        <end position="215"/>
    </location>
</feature>
<feature type="transmembrane region" description="Helical" evidence="7">
    <location>
        <begin position="227"/>
        <end position="251"/>
    </location>
</feature>
<evidence type="ECO:0000256" key="6">
    <source>
        <dbReference type="ARBA" id="ARBA00034125"/>
    </source>
</evidence>
<proteinExistence type="inferred from homology"/>
<dbReference type="Proteomes" id="UP000199230">
    <property type="component" value="Unassembled WGS sequence"/>
</dbReference>
<comment type="similarity">
    <text evidence="6">Belongs to the ThrE exporter (TC 2.A.79) family.</text>
</comment>
<protein>
    <submittedName>
        <fullName evidence="9">Uncharacterized membrane protein YjjP, DUF1212 family</fullName>
    </submittedName>
</protein>
<organism evidence="9 10">
    <name type="scientific">Tindallia californiensis</name>
    <dbReference type="NCBI Taxonomy" id="159292"/>
    <lineage>
        <taxon>Bacteria</taxon>
        <taxon>Bacillati</taxon>
        <taxon>Bacillota</taxon>
        <taxon>Clostridia</taxon>
        <taxon>Peptostreptococcales</taxon>
        <taxon>Tindalliaceae</taxon>
        <taxon>Tindallia</taxon>
    </lineage>
</organism>
<evidence type="ECO:0000256" key="2">
    <source>
        <dbReference type="ARBA" id="ARBA00022475"/>
    </source>
</evidence>
<keyword evidence="5 7" id="KW-0472">Membrane</keyword>
<reference evidence="9 10" key="1">
    <citation type="submission" date="2016-10" db="EMBL/GenBank/DDBJ databases">
        <authorList>
            <person name="de Groot N.N."/>
        </authorList>
    </citation>
    <scope>NUCLEOTIDE SEQUENCE [LARGE SCALE GENOMIC DNA]</scope>
    <source>
        <strain evidence="9 10">APO</strain>
    </source>
</reference>
<keyword evidence="2" id="KW-1003">Cell membrane</keyword>
<gene>
    <name evidence="9" type="ORF">SAMN05192546_10914</name>
</gene>
<evidence type="ECO:0000259" key="8">
    <source>
        <dbReference type="Pfam" id="PF06738"/>
    </source>
</evidence>
<comment type="subcellular location">
    <subcellularLocation>
        <location evidence="1">Cell membrane</location>
        <topology evidence="1">Multi-pass membrane protein</topology>
    </subcellularLocation>
</comment>
<dbReference type="EMBL" id="FNPV01000009">
    <property type="protein sequence ID" value="SDZ11330.1"/>
    <property type="molecule type" value="Genomic_DNA"/>
</dbReference>
<dbReference type="GO" id="GO:0015744">
    <property type="term" value="P:succinate transport"/>
    <property type="evidence" value="ECO:0007669"/>
    <property type="project" value="TreeGrafter"/>
</dbReference>
<evidence type="ECO:0000256" key="1">
    <source>
        <dbReference type="ARBA" id="ARBA00004651"/>
    </source>
</evidence>
<dbReference type="InterPro" id="IPR050539">
    <property type="entry name" value="ThrE_Dicarb/AminoAcid_Exp"/>
</dbReference>
<sequence>MNSKKQVLIIAVYAGEIMLKNGAETYRVEDTITRLCYSRGFSYVETFVIPTGIFVSIDAKNTEDKMASYIKRVHERSINLHKVAMVNEFSRAFVNQDISIEEAMNQLKKIDHCSSYHIATRSFFGGVISGFFALLFQATLLEASLAFVTGLIITWFLTNLNRAKMPVFLANILGGFLLATIASFFSSFSALVDIDKIIIGAIMVMVPGVAITNAIRDSILGDLLSGLARAAEAVIIAVSIAFGVGASLQIWRLAERMIL</sequence>
<dbReference type="InterPro" id="IPR010619">
    <property type="entry name" value="ThrE-like_N"/>
</dbReference>
<dbReference type="STRING" id="159292.SAMN05192546_10914"/>
<dbReference type="GO" id="GO:0005886">
    <property type="term" value="C:plasma membrane"/>
    <property type="evidence" value="ECO:0007669"/>
    <property type="project" value="UniProtKB-SubCell"/>
</dbReference>
<evidence type="ECO:0000256" key="5">
    <source>
        <dbReference type="ARBA" id="ARBA00023136"/>
    </source>
</evidence>
<evidence type="ECO:0000256" key="3">
    <source>
        <dbReference type="ARBA" id="ARBA00022692"/>
    </source>
</evidence>
<keyword evidence="10" id="KW-1185">Reference proteome</keyword>
<keyword evidence="4 7" id="KW-1133">Transmembrane helix</keyword>
<feature type="domain" description="Threonine/serine exporter-like N-terminal" evidence="8">
    <location>
        <begin position="10"/>
        <end position="250"/>
    </location>
</feature>
<evidence type="ECO:0000313" key="9">
    <source>
        <dbReference type="EMBL" id="SDZ11330.1"/>
    </source>
</evidence>
<evidence type="ECO:0000256" key="4">
    <source>
        <dbReference type="ARBA" id="ARBA00022989"/>
    </source>
</evidence>
<keyword evidence="3 7" id="KW-0812">Transmembrane</keyword>
<dbReference type="GO" id="GO:0022857">
    <property type="term" value="F:transmembrane transporter activity"/>
    <property type="evidence" value="ECO:0007669"/>
    <property type="project" value="InterPro"/>
</dbReference>
<evidence type="ECO:0000313" key="10">
    <source>
        <dbReference type="Proteomes" id="UP000199230"/>
    </source>
</evidence>
<accession>A0A1H3QDG8</accession>
<name>A0A1H3QDG8_9FIRM</name>
<dbReference type="RefSeq" id="WP_093314772.1">
    <property type="nucleotide sequence ID" value="NZ_FNPV01000009.1"/>
</dbReference>
<dbReference type="PANTHER" id="PTHR34390:SF2">
    <property type="entry name" value="SUCCINATE TRANSPORTER SUBUNIT YJJP-RELATED"/>
    <property type="match status" value="1"/>
</dbReference>
<feature type="transmembrane region" description="Helical" evidence="7">
    <location>
        <begin position="167"/>
        <end position="191"/>
    </location>
</feature>
<dbReference type="OrthoDB" id="9813917at2"/>
<dbReference type="PANTHER" id="PTHR34390">
    <property type="entry name" value="UPF0442 PROTEIN YJJB-RELATED"/>
    <property type="match status" value="1"/>
</dbReference>
<dbReference type="AlphaFoldDB" id="A0A1H3QDG8"/>
<evidence type="ECO:0000256" key="7">
    <source>
        <dbReference type="SAM" id="Phobius"/>
    </source>
</evidence>